<dbReference type="RefSeq" id="WP_169364044.1">
    <property type="nucleotide sequence ID" value="NZ_JAAVJL010000001.1"/>
</dbReference>
<dbReference type="PANTHER" id="PTHR43405:SF1">
    <property type="entry name" value="GLYCOSYL HYDROLASE DIGH"/>
    <property type="match status" value="1"/>
</dbReference>
<comment type="caution">
    <text evidence="3">The sequence shown here is derived from an EMBL/GenBank/DDBJ whole genome shotgun (WGS) entry which is preliminary data.</text>
</comment>
<accession>A0ABX1LZE6</accession>
<sequence length="427" mass="49443">MGKINFVFWRSRLRFLILTFLGLAIALMLNFPFWAIAQTPVSSNAPASDAAINTIEQPTITPIRPTNNNELRGIWLTNVDSDVLFSRQRIQQAINRLKRLKFNTLYPTVWNGGHTLYPSKVAEKTFGVEIDPNPDLQNRDMLAEVIELGHEQNFAVIPWFEYGLMTEEGSELMRQHPDWVSNRKDGSQVFVHGENNEHRLVWLTPAHPEVQKFLTDLIVEVVKKYDLDGIQLDDHFGMPSELGYDPYTVALYKKEHFGRLPSDDFQDPEWMKWRASKLSNLMQKIAKAVRAVKPNCLISLSPNPKDFSYKKYLQDWYSWVYLGLVDELVVQLYRDNIENFTRELERPEWQEIRQKVPVAVGILTGLRIQNVDMRQIKGQVKVAREMSFDGFSFFFYETLGNRDASFESLFFAPATRPDIKSIASARS</sequence>
<dbReference type="SUPFAM" id="SSF51445">
    <property type="entry name" value="(Trans)glycosidases"/>
    <property type="match status" value="1"/>
</dbReference>
<organism evidence="3 4">
    <name type="scientific">Pseudanabaena yagii GIHE-NHR1</name>
    <dbReference type="NCBI Taxonomy" id="2722753"/>
    <lineage>
        <taxon>Bacteria</taxon>
        <taxon>Bacillati</taxon>
        <taxon>Cyanobacteriota</taxon>
        <taxon>Cyanophyceae</taxon>
        <taxon>Pseudanabaenales</taxon>
        <taxon>Pseudanabaenaceae</taxon>
        <taxon>Pseudanabaena</taxon>
        <taxon>Pseudanabaena yagii</taxon>
    </lineage>
</organism>
<protein>
    <submittedName>
        <fullName evidence="3">Family 10 glycosylhydrolase</fullName>
    </submittedName>
</protein>
<dbReference type="Gene3D" id="3.20.20.80">
    <property type="entry name" value="Glycosidases"/>
    <property type="match status" value="1"/>
</dbReference>
<dbReference type="InterPro" id="IPR052177">
    <property type="entry name" value="Divisome_Glycosyl_Hydrolase"/>
</dbReference>
<evidence type="ECO:0000259" key="2">
    <source>
        <dbReference type="Pfam" id="PF02638"/>
    </source>
</evidence>
<name>A0ABX1LZE6_9CYAN</name>
<keyword evidence="1" id="KW-0732">Signal</keyword>
<evidence type="ECO:0000313" key="3">
    <source>
        <dbReference type="EMBL" id="NMF59247.1"/>
    </source>
</evidence>
<dbReference type="EMBL" id="JAAVJL010000001">
    <property type="protein sequence ID" value="NMF59247.1"/>
    <property type="molecule type" value="Genomic_DNA"/>
</dbReference>
<dbReference type="InterPro" id="IPR017853">
    <property type="entry name" value="GH"/>
</dbReference>
<dbReference type="InterPro" id="IPR003790">
    <property type="entry name" value="GHL10"/>
</dbReference>
<reference evidence="3 4" key="1">
    <citation type="submission" date="2020-03" db="EMBL/GenBank/DDBJ databases">
        <title>Draft Genome Sequence of 2-Methylisoborneol Producing Pseudanabaena yagii Strain GIHE-NHR1 Isolated from North Han River in South Korea.</title>
        <authorList>
            <person name="Jeong J."/>
        </authorList>
    </citation>
    <scope>NUCLEOTIDE SEQUENCE [LARGE SCALE GENOMIC DNA]</scope>
    <source>
        <strain evidence="3 4">GIHE-NHR1</strain>
    </source>
</reference>
<dbReference type="Pfam" id="PF02638">
    <property type="entry name" value="GHL10"/>
    <property type="match status" value="1"/>
</dbReference>
<dbReference type="PANTHER" id="PTHR43405">
    <property type="entry name" value="GLYCOSYL HYDROLASE DIGH"/>
    <property type="match status" value="1"/>
</dbReference>
<dbReference type="Proteomes" id="UP000738376">
    <property type="component" value="Unassembled WGS sequence"/>
</dbReference>
<gene>
    <name evidence="3" type="ORF">HC246_14785</name>
</gene>
<feature type="domain" description="Glycosyl hydrolase-like 10" evidence="2">
    <location>
        <begin position="70"/>
        <end position="374"/>
    </location>
</feature>
<proteinExistence type="predicted"/>
<evidence type="ECO:0000256" key="1">
    <source>
        <dbReference type="ARBA" id="ARBA00022729"/>
    </source>
</evidence>
<evidence type="ECO:0000313" key="4">
    <source>
        <dbReference type="Proteomes" id="UP000738376"/>
    </source>
</evidence>
<keyword evidence="4" id="KW-1185">Reference proteome</keyword>